<reference evidence="1 2" key="1">
    <citation type="journal article" date="2015" name="Genome Biol.">
        <title>Comparative genomics of Steinernema reveals deeply conserved gene regulatory networks.</title>
        <authorList>
            <person name="Dillman A.R."/>
            <person name="Macchietto M."/>
            <person name="Porter C.F."/>
            <person name="Rogers A."/>
            <person name="Williams B."/>
            <person name="Antoshechkin I."/>
            <person name="Lee M.M."/>
            <person name="Goodwin Z."/>
            <person name="Lu X."/>
            <person name="Lewis E.E."/>
            <person name="Goodrich-Blair H."/>
            <person name="Stock S.P."/>
            <person name="Adams B.J."/>
            <person name="Sternberg P.W."/>
            <person name="Mortazavi A."/>
        </authorList>
    </citation>
    <scope>NUCLEOTIDE SEQUENCE [LARGE SCALE GENOMIC DNA]</scope>
    <source>
        <strain evidence="1 2">ALL</strain>
    </source>
</reference>
<dbReference type="EMBL" id="AZBU02000007">
    <property type="protein sequence ID" value="TKR69460.1"/>
    <property type="molecule type" value="Genomic_DNA"/>
</dbReference>
<comment type="caution">
    <text evidence="1">The sequence shown here is derived from an EMBL/GenBank/DDBJ whole genome shotgun (WGS) entry which is preliminary data.</text>
</comment>
<sequence>MSCSITREFEPKLVETTNPTVIKQLLATPFRHLVYIIFATYPPTGLFTHYTTRDKKSHDLVTRWSVPVCGTRLLESDDFQVDKADRTRSMYFKNTFT</sequence>
<organism evidence="1 2">
    <name type="scientific">Steinernema carpocapsae</name>
    <name type="common">Entomopathogenic nematode</name>
    <dbReference type="NCBI Taxonomy" id="34508"/>
    <lineage>
        <taxon>Eukaryota</taxon>
        <taxon>Metazoa</taxon>
        <taxon>Ecdysozoa</taxon>
        <taxon>Nematoda</taxon>
        <taxon>Chromadorea</taxon>
        <taxon>Rhabditida</taxon>
        <taxon>Tylenchina</taxon>
        <taxon>Panagrolaimomorpha</taxon>
        <taxon>Strongyloidoidea</taxon>
        <taxon>Steinernematidae</taxon>
        <taxon>Steinernema</taxon>
    </lineage>
</organism>
<proteinExistence type="predicted"/>
<reference evidence="1 2" key="2">
    <citation type="journal article" date="2019" name="G3 (Bethesda)">
        <title>Hybrid Assembly of the Genome of the Entomopathogenic Nematode Steinernema carpocapsae Identifies the X-Chromosome.</title>
        <authorList>
            <person name="Serra L."/>
            <person name="Macchietto M."/>
            <person name="Macias-Munoz A."/>
            <person name="McGill C.J."/>
            <person name="Rodriguez I.M."/>
            <person name="Rodriguez B."/>
            <person name="Murad R."/>
            <person name="Mortazavi A."/>
        </authorList>
    </citation>
    <scope>NUCLEOTIDE SEQUENCE [LARGE SCALE GENOMIC DNA]</scope>
    <source>
        <strain evidence="1 2">ALL</strain>
    </source>
</reference>
<dbReference type="AlphaFoldDB" id="A0A4U5MJ97"/>
<dbReference type="Proteomes" id="UP000298663">
    <property type="component" value="Unassembled WGS sequence"/>
</dbReference>
<evidence type="ECO:0000313" key="1">
    <source>
        <dbReference type="EMBL" id="TKR69460.1"/>
    </source>
</evidence>
<accession>A0A4U5MJ97</accession>
<evidence type="ECO:0000313" key="2">
    <source>
        <dbReference type="Proteomes" id="UP000298663"/>
    </source>
</evidence>
<keyword evidence="2" id="KW-1185">Reference proteome</keyword>
<name>A0A4U5MJ97_STECR</name>
<protein>
    <submittedName>
        <fullName evidence="1">Uncharacterized protein</fullName>
    </submittedName>
</protein>
<gene>
    <name evidence="1" type="ORF">L596_021620</name>
</gene>